<evidence type="ECO:0000313" key="1">
    <source>
        <dbReference type="EMBL" id="MFC3230505.1"/>
    </source>
</evidence>
<gene>
    <name evidence="1" type="ORF">ACFOGJ_24870</name>
</gene>
<organism evidence="1 2">
    <name type="scientific">Marinibaculum pumilum</name>
    <dbReference type="NCBI Taxonomy" id="1766165"/>
    <lineage>
        <taxon>Bacteria</taxon>
        <taxon>Pseudomonadati</taxon>
        <taxon>Pseudomonadota</taxon>
        <taxon>Alphaproteobacteria</taxon>
        <taxon>Rhodospirillales</taxon>
        <taxon>Rhodospirillaceae</taxon>
        <taxon>Marinibaculum</taxon>
    </lineage>
</organism>
<accession>A0ABV7L845</accession>
<name>A0ABV7L845_9PROT</name>
<dbReference type="EMBL" id="JBHRTR010000046">
    <property type="protein sequence ID" value="MFC3230505.1"/>
    <property type="molecule type" value="Genomic_DNA"/>
</dbReference>
<protein>
    <submittedName>
        <fullName evidence="1">Uncharacterized protein</fullName>
    </submittedName>
</protein>
<sequence length="151" mass="17178">MTERTLQPVVMRPQQPKRLTTVNVEMDDKCFLFPQGKALSHIVFSWLQDRIRIAAAFHYNHARSDGHVADLEVEEAVELTRYLVDAFYQSRTQTVLSDRVKATVIHHPNGFQLVFEQEGETREIYCGQASPVRLARGLSQLLDANIPTAAN</sequence>
<reference evidence="2" key="1">
    <citation type="journal article" date="2019" name="Int. J. Syst. Evol. Microbiol.">
        <title>The Global Catalogue of Microorganisms (GCM) 10K type strain sequencing project: providing services to taxonomists for standard genome sequencing and annotation.</title>
        <authorList>
            <consortium name="The Broad Institute Genomics Platform"/>
            <consortium name="The Broad Institute Genome Sequencing Center for Infectious Disease"/>
            <person name="Wu L."/>
            <person name="Ma J."/>
        </authorList>
    </citation>
    <scope>NUCLEOTIDE SEQUENCE [LARGE SCALE GENOMIC DNA]</scope>
    <source>
        <strain evidence="2">KCTC 42964</strain>
    </source>
</reference>
<proteinExistence type="predicted"/>
<dbReference type="RefSeq" id="WP_379905723.1">
    <property type="nucleotide sequence ID" value="NZ_JBHRTR010000046.1"/>
</dbReference>
<keyword evidence="2" id="KW-1185">Reference proteome</keyword>
<dbReference type="Proteomes" id="UP001595528">
    <property type="component" value="Unassembled WGS sequence"/>
</dbReference>
<comment type="caution">
    <text evidence="1">The sequence shown here is derived from an EMBL/GenBank/DDBJ whole genome shotgun (WGS) entry which is preliminary data.</text>
</comment>
<evidence type="ECO:0000313" key="2">
    <source>
        <dbReference type="Proteomes" id="UP001595528"/>
    </source>
</evidence>